<name>A0A2P2PGX3_RHIMU</name>
<organism evidence="1">
    <name type="scientific">Rhizophora mucronata</name>
    <name type="common">Asiatic mangrove</name>
    <dbReference type="NCBI Taxonomy" id="61149"/>
    <lineage>
        <taxon>Eukaryota</taxon>
        <taxon>Viridiplantae</taxon>
        <taxon>Streptophyta</taxon>
        <taxon>Embryophyta</taxon>
        <taxon>Tracheophyta</taxon>
        <taxon>Spermatophyta</taxon>
        <taxon>Magnoliopsida</taxon>
        <taxon>eudicotyledons</taxon>
        <taxon>Gunneridae</taxon>
        <taxon>Pentapetalae</taxon>
        <taxon>rosids</taxon>
        <taxon>fabids</taxon>
        <taxon>Malpighiales</taxon>
        <taxon>Rhizophoraceae</taxon>
        <taxon>Rhizophora</taxon>
    </lineage>
</organism>
<evidence type="ECO:0000313" key="1">
    <source>
        <dbReference type="EMBL" id="MBX54004.1"/>
    </source>
</evidence>
<protein>
    <submittedName>
        <fullName evidence="1">Uncharacterized protein</fullName>
    </submittedName>
</protein>
<dbReference type="AlphaFoldDB" id="A0A2P2PGX3"/>
<sequence length="38" mass="4193">MLTAHGSHCSVKNYFTKDKLSLAHLTHPIVSILLACKN</sequence>
<accession>A0A2P2PGX3</accession>
<proteinExistence type="predicted"/>
<reference evidence="1" key="1">
    <citation type="submission" date="2018-02" db="EMBL/GenBank/DDBJ databases">
        <title>Rhizophora mucronata_Transcriptome.</title>
        <authorList>
            <person name="Meera S.P."/>
            <person name="Sreeshan A."/>
            <person name="Augustine A."/>
        </authorList>
    </citation>
    <scope>NUCLEOTIDE SEQUENCE</scope>
    <source>
        <tissue evidence="1">Leaf</tissue>
    </source>
</reference>
<dbReference type="EMBL" id="GGEC01073520">
    <property type="protein sequence ID" value="MBX54004.1"/>
    <property type="molecule type" value="Transcribed_RNA"/>
</dbReference>